<comment type="similarity">
    <text evidence="1">Belongs to the thymidylate synthase ThyX family.</text>
</comment>
<comment type="catalytic activity">
    <reaction evidence="1">
        <text>dUMP + (6R)-5,10-methylene-5,6,7,8-tetrahydrofolate + NADPH + H(+) = dTMP + (6S)-5,6,7,8-tetrahydrofolate + NADP(+)</text>
        <dbReference type="Rhea" id="RHEA:29043"/>
        <dbReference type="ChEBI" id="CHEBI:15378"/>
        <dbReference type="ChEBI" id="CHEBI:15636"/>
        <dbReference type="ChEBI" id="CHEBI:57453"/>
        <dbReference type="ChEBI" id="CHEBI:57783"/>
        <dbReference type="ChEBI" id="CHEBI:58349"/>
        <dbReference type="ChEBI" id="CHEBI:63528"/>
        <dbReference type="ChEBI" id="CHEBI:246422"/>
        <dbReference type="EC" id="2.1.1.148"/>
    </reaction>
</comment>
<name>A0ABS5PTW1_9FIRM</name>
<dbReference type="InterPro" id="IPR036098">
    <property type="entry name" value="Thymidylate_synthase_ThyX_sf"/>
</dbReference>
<keyword evidence="3" id="KW-1185">Reference proteome</keyword>
<keyword evidence="1 2" id="KW-0489">Methyltransferase</keyword>
<dbReference type="EMBL" id="JAHBCL010000038">
    <property type="protein sequence ID" value="MBS7528357.1"/>
    <property type="molecule type" value="Genomic_DNA"/>
</dbReference>
<feature type="active site" description="Involved in ionization of N3 of dUMP, leading to its activation" evidence="1">
    <location>
        <position position="192"/>
    </location>
</feature>
<feature type="binding site" evidence="1">
    <location>
        <begin position="181"/>
        <end position="183"/>
    </location>
    <ligand>
        <name>FAD</name>
        <dbReference type="ChEBI" id="CHEBI:57692"/>
        <note>ligand shared between neighboring subunits</note>
    </ligand>
</feature>
<dbReference type="GO" id="GO:0050797">
    <property type="term" value="F:thymidylate synthase (FAD) activity"/>
    <property type="evidence" value="ECO:0007669"/>
    <property type="project" value="UniProtKB-EC"/>
</dbReference>
<evidence type="ECO:0000256" key="1">
    <source>
        <dbReference type="HAMAP-Rule" id="MF_01408"/>
    </source>
</evidence>
<dbReference type="InterPro" id="IPR003669">
    <property type="entry name" value="Thymidylate_synthase_ThyX"/>
</dbReference>
<accession>A0ABS5PTW1</accession>
<dbReference type="SUPFAM" id="SSF69796">
    <property type="entry name" value="Thymidylate synthase-complementing protein Thy1"/>
    <property type="match status" value="1"/>
</dbReference>
<dbReference type="GO" id="GO:0032259">
    <property type="term" value="P:methylation"/>
    <property type="evidence" value="ECO:0007669"/>
    <property type="project" value="UniProtKB-KW"/>
</dbReference>
<gene>
    <name evidence="1" type="primary">thyX</name>
    <name evidence="2" type="ORF">KHM83_16835</name>
</gene>
<proteinExistence type="inferred from homology"/>
<comment type="cofactor">
    <cofactor evidence="1">
        <name>FAD</name>
        <dbReference type="ChEBI" id="CHEBI:57692"/>
    </cofactor>
    <text evidence="1">Binds 4 FAD per tetramer. Each FAD binding site is formed by three monomers.</text>
</comment>
<comment type="subunit">
    <text evidence="1">Homotetramer.</text>
</comment>
<comment type="caution">
    <text evidence="2">The sequence shown here is derived from an EMBL/GenBank/DDBJ whole genome shotgun (WGS) entry which is preliminary data.</text>
</comment>
<feature type="binding site" evidence="1">
    <location>
        <begin position="76"/>
        <end position="79"/>
    </location>
    <ligand>
        <name>dUMP</name>
        <dbReference type="ChEBI" id="CHEBI:246422"/>
        <note>ligand shared between dimeric partners</note>
    </ligand>
</feature>
<keyword evidence="1" id="KW-0285">Flavoprotein</keyword>
<keyword evidence="1 2" id="KW-0808">Transferase</keyword>
<dbReference type="NCBIfam" id="TIGR02170">
    <property type="entry name" value="thyX"/>
    <property type="match status" value="1"/>
</dbReference>
<sequence length="263" mass="29560">MKVRLLTYTPDPERAVAAAAKLCYAAVGVDQIFETMSDEDVQKFLGRLIELGHGSPFEHASFTFAIEGVSRVLTHQLVRHRIASYSQQSQRYVKLEQFEYIVPPNIAANPKAAAIFEETMKRDQVAYNAIVEAIEAPLAEQLINEGKNEKTAWQMAEKTAIEDARFVFPNACETKIVVTMNARALHNFFEHRCCNRAQWEIRALAVAMLTEVRKLAPTLFKYAGPKCLNGPCPEGKMTCGKIKAVRAFYEQLSVIDTDKEKDA</sequence>
<feature type="binding site" evidence="1">
    <location>
        <position position="55"/>
    </location>
    <ligand>
        <name>FAD</name>
        <dbReference type="ChEBI" id="CHEBI:57692"/>
        <note>ligand shared between neighboring subunits</note>
    </ligand>
</feature>
<dbReference type="Pfam" id="PF02511">
    <property type="entry name" value="Thy1"/>
    <property type="match status" value="1"/>
</dbReference>
<feature type="binding site" description="in other chain" evidence="1">
    <location>
        <position position="165"/>
    </location>
    <ligand>
        <name>dUMP</name>
        <dbReference type="ChEBI" id="CHEBI:246422"/>
        <note>ligand shared between dimeric partners</note>
    </ligand>
</feature>
<keyword evidence="1" id="KW-0274">FAD</keyword>
<feature type="binding site" evidence="1">
    <location>
        <position position="87"/>
    </location>
    <ligand>
        <name>FAD</name>
        <dbReference type="ChEBI" id="CHEBI:57692"/>
        <note>ligand shared between neighboring subunits</note>
    </ligand>
</feature>
<dbReference type="PROSITE" id="PS51331">
    <property type="entry name" value="THYX"/>
    <property type="match status" value="1"/>
</dbReference>
<dbReference type="EC" id="2.1.1.148" evidence="1"/>
<keyword evidence="1" id="KW-0545">Nucleotide biosynthesis</keyword>
<dbReference type="Gene3D" id="3.30.1360.170">
    <property type="match status" value="1"/>
</dbReference>
<dbReference type="PANTHER" id="PTHR34934">
    <property type="entry name" value="FLAVIN-DEPENDENT THYMIDYLATE SYNTHASE"/>
    <property type="match status" value="1"/>
</dbReference>
<keyword evidence="1" id="KW-0521">NADP</keyword>
<reference evidence="2 3" key="1">
    <citation type="submission" date="2021-05" db="EMBL/GenBank/DDBJ databases">
        <title>Fusibacter ferrireducens sp. nov., an anaerobic, sulfur- and Fe-reducing bacterium isolated from the mangrove sediment.</title>
        <authorList>
            <person name="Qiu D."/>
        </authorList>
    </citation>
    <scope>NUCLEOTIDE SEQUENCE [LARGE SCALE GENOMIC DNA]</scope>
    <source>
        <strain evidence="2 3">DSM 12116</strain>
    </source>
</reference>
<feature type="binding site" evidence="1">
    <location>
        <position position="187"/>
    </location>
    <ligand>
        <name>FAD</name>
        <dbReference type="ChEBI" id="CHEBI:57692"/>
        <note>ligand shared between neighboring subunits</note>
    </ligand>
</feature>
<comment type="pathway">
    <text evidence="1">Pyrimidine metabolism; dTTP biosynthesis.</text>
</comment>
<evidence type="ECO:0000313" key="2">
    <source>
        <dbReference type="EMBL" id="MBS7528357.1"/>
    </source>
</evidence>
<protein>
    <recommendedName>
        <fullName evidence="1">Flavin-dependent thymidylate synthase</fullName>
        <shortName evidence="1">FDTS</shortName>
        <ecNumber evidence="1">2.1.1.148</ecNumber>
    </recommendedName>
    <alternativeName>
        <fullName evidence="1">FAD-dependent thymidylate synthase</fullName>
    </alternativeName>
    <alternativeName>
        <fullName evidence="1">Thymidylate synthase ThyX</fullName>
        <shortName evidence="1">TS</shortName>
        <shortName evidence="1">TSase</shortName>
    </alternativeName>
</protein>
<dbReference type="RefSeq" id="WP_213238217.1">
    <property type="nucleotide sequence ID" value="NZ_JAHBCL010000038.1"/>
</dbReference>
<evidence type="ECO:0000313" key="3">
    <source>
        <dbReference type="Proteomes" id="UP000746471"/>
    </source>
</evidence>
<organism evidence="2 3">
    <name type="scientific">Fusibacter paucivorans</name>
    <dbReference type="NCBI Taxonomy" id="76009"/>
    <lineage>
        <taxon>Bacteria</taxon>
        <taxon>Bacillati</taxon>
        <taxon>Bacillota</taxon>
        <taxon>Clostridia</taxon>
        <taxon>Eubacteriales</taxon>
        <taxon>Eubacteriales Family XII. Incertae Sedis</taxon>
        <taxon>Fusibacter</taxon>
    </lineage>
</organism>
<dbReference type="CDD" id="cd20175">
    <property type="entry name" value="ThyX"/>
    <property type="match status" value="1"/>
</dbReference>
<comment type="function">
    <text evidence="1">Catalyzes the reductive methylation of 2'-deoxyuridine-5'-monophosphate (dUMP) to 2'-deoxythymidine-5'-monophosphate (dTMP) while utilizing 5,10-methylenetetrahydrofolate (mTHF) as the methyl donor, and NADPH and FADH(2) as the reductant.</text>
</comment>
<dbReference type="HAMAP" id="MF_01408">
    <property type="entry name" value="ThyX"/>
    <property type="match status" value="1"/>
</dbReference>
<feature type="binding site" evidence="1">
    <location>
        <begin position="79"/>
        <end position="81"/>
    </location>
    <ligand>
        <name>FAD</name>
        <dbReference type="ChEBI" id="CHEBI:57692"/>
        <note>ligand shared between neighboring subunits</note>
    </ligand>
</feature>
<dbReference type="Proteomes" id="UP000746471">
    <property type="component" value="Unassembled WGS sequence"/>
</dbReference>
<feature type="binding site" description="in other chain" evidence="1">
    <location>
        <begin position="87"/>
        <end position="91"/>
    </location>
    <ligand>
        <name>dUMP</name>
        <dbReference type="ChEBI" id="CHEBI:246422"/>
        <note>ligand shared between dimeric partners</note>
    </ligand>
</feature>
<dbReference type="PANTHER" id="PTHR34934:SF1">
    <property type="entry name" value="FLAVIN-DEPENDENT THYMIDYLATE SYNTHASE"/>
    <property type="match status" value="1"/>
</dbReference>
<feature type="binding site" evidence="1">
    <location>
        <position position="192"/>
    </location>
    <ligand>
        <name>dUMP</name>
        <dbReference type="ChEBI" id="CHEBI:246422"/>
        <note>ligand shared between dimeric partners</note>
    </ligand>
</feature>